<feature type="region of interest" description="Disordered" evidence="1">
    <location>
        <begin position="84"/>
        <end position="105"/>
    </location>
</feature>
<dbReference type="AlphaFoldDB" id="A0ABD0X328"/>
<evidence type="ECO:0000313" key="2">
    <source>
        <dbReference type="EMBL" id="KAL0993704.1"/>
    </source>
</evidence>
<dbReference type="PANTHER" id="PTHR15410">
    <property type="entry name" value="HIRA-INTERACTING PROTEIN 3"/>
    <property type="match status" value="1"/>
</dbReference>
<feature type="compositionally biased region" description="Basic and acidic residues" evidence="1">
    <location>
        <begin position="119"/>
        <end position="172"/>
    </location>
</feature>
<gene>
    <name evidence="2" type="ORF">UPYG_G00112100</name>
</gene>
<dbReference type="PANTHER" id="PTHR15410:SF2">
    <property type="entry name" value="HIRA-INTERACTING PROTEIN 3"/>
    <property type="match status" value="1"/>
</dbReference>
<evidence type="ECO:0000256" key="1">
    <source>
        <dbReference type="SAM" id="MobiDB-lite"/>
    </source>
</evidence>
<evidence type="ECO:0008006" key="4">
    <source>
        <dbReference type="Google" id="ProtNLM"/>
    </source>
</evidence>
<feature type="compositionally biased region" description="Low complexity" evidence="1">
    <location>
        <begin position="326"/>
        <end position="336"/>
    </location>
</feature>
<dbReference type="EMBL" id="JAGEUA010000003">
    <property type="protein sequence ID" value="KAL0993704.1"/>
    <property type="molecule type" value="Genomic_DNA"/>
</dbReference>
<name>A0ABD0X328_UMBPY</name>
<reference evidence="2 3" key="1">
    <citation type="submission" date="2024-06" db="EMBL/GenBank/DDBJ databases">
        <authorList>
            <person name="Pan Q."/>
            <person name="Wen M."/>
            <person name="Jouanno E."/>
            <person name="Zahm M."/>
            <person name="Klopp C."/>
            <person name="Cabau C."/>
            <person name="Louis A."/>
            <person name="Berthelot C."/>
            <person name="Parey E."/>
            <person name="Roest Crollius H."/>
            <person name="Montfort J."/>
            <person name="Robinson-Rechavi M."/>
            <person name="Bouchez O."/>
            <person name="Lampietro C."/>
            <person name="Lopez Roques C."/>
            <person name="Donnadieu C."/>
            <person name="Postlethwait J."/>
            <person name="Bobe J."/>
            <person name="Verreycken H."/>
            <person name="Guiguen Y."/>
        </authorList>
    </citation>
    <scope>NUCLEOTIDE SEQUENCE [LARGE SCALE GENOMIC DNA]</scope>
    <source>
        <strain evidence="2">Up_M1</strain>
        <tissue evidence="2">Testis</tissue>
    </source>
</reference>
<dbReference type="Proteomes" id="UP001557470">
    <property type="component" value="Unassembled WGS sequence"/>
</dbReference>
<organism evidence="2 3">
    <name type="scientific">Umbra pygmaea</name>
    <name type="common">Eastern mudminnow</name>
    <dbReference type="NCBI Taxonomy" id="75934"/>
    <lineage>
        <taxon>Eukaryota</taxon>
        <taxon>Metazoa</taxon>
        <taxon>Chordata</taxon>
        <taxon>Craniata</taxon>
        <taxon>Vertebrata</taxon>
        <taxon>Euteleostomi</taxon>
        <taxon>Actinopterygii</taxon>
        <taxon>Neopterygii</taxon>
        <taxon>Teleostei</taxon>
        <taxon>Protacanthopterygii</taxon>
        <taxon>Esociformes</taxon>
        <taxon>Umbridae</taxon>
        <taxon>Umbra</taxon>
    </lineage>
</organism>
<proteinExistence type="predicted"/>
<feature type="region of interest" description="Disordered" evidence="1">
    <location>
        <begin position="119"/>
        <end position="370"/>
    </location>
</feature>
<protein>
    <recommendedName>
        <fullName evidence="4">HIRA interacting protein 3</fullName>
    </recommendedName>
</protein>
<dbReference type="InterPro" id="IPR037647">
    <property type="entry name" value="HIRIP3"/>
</dbReference>
<accession>A0ABD0X328</accession>
<feature type="compositionally biased region" description="Acidic residues" evidence="1">
    <location>
        <begin position="190"/>
        <end position="200"/>
    </location>
</feature>
<sequence>MVSTEETRIQSFVCGQLRDCPDLGTLTIGDLRRRYLACVGRDSLTQEERQLMKAVVKDELLKMQDCDISENDNILCLPRKRKRDEKEIKNEKGSPNAVASKAKKTRLLLAPLDRGIEEVVKDERQRGQEEEKDKTNSELTSEKEEQISKMGKKEMKEGCKKSSVEASSESKVKTKTANNKMTKQQQSDKESEEEDFEESELERQDCSNSDSEEETKWKRSTGGKEYVSLEEVQNKCSKGNWKREHGHLKNKGEALQSKGGSNASDLESNRKAEIVEQNPFNRQRIDNSDSSSRTVRKKNDSGASSEKARGEDAGISSKTQNENVQDSDSSGSSLPSLEDEQKSEKDRKKRTVAKQARKKYIGSKGETNDKDPAVARLKRYILLCGVRRNYKKLLEGCRSVKSKVNMLKTELDNLGVKGLGDVY</sequence>
<keyword evidence="3" id="KW-1185">Reference proteome</keyword>
<evidence type="ECO:0000313" key="3">
    <source>
        <dbReference type="Proteomes" id="UP001557470"/>
    </source>
</evidence>
<comment type="caution">
    <text evidence="2">The sequence shown here is derived from an EMBL/GenBank/DDBJ whole genome shotgun (WGS) entry which is preliminary data.</text>
</comment>
<feature type="compositionally biased region" description="Basic residues" evidence="1">
    <location>
        <begin position="347"/>
        <end position="361"/>
    </location>
</feature>